<feature type="domain" description="ABC transporter" evidence="4">
    <location>
        <begin position="4"/>
        <end position="234"/>
    </location>
</feature>
<dbReference type="InterPro" id="IPR027417">
    <property type="entry name" value="P-loop_NTPase"/>
</dbReference>
<name>A0A9D5JY61_9BACT</name>
<dbReference type="Proteomes" id="UP000649604">
    <property type="component" value="Unassembled WGS sequence"/>
</dbReference>
<keyword evidence="2" id="KW-0547">Nucleotide-binding</keyword>
<dbReference type="AlphaFoldDB" id="A0A9D5JY61"/>
<dbReference type="FunFam" id="3.40.50.300:FF:000042">
    <property type="entry name" value="Maltose/maltodextrin ABC transporter, ATP-binding protein"/>
    <property type="match status" value="1"/>
</dbReference>
<dbReference type="InterPro" id="IPR003439">
    <property type="entry name" value="ABC_transporter-like_ATP-bd"/>
</dbReference>
<gene>
    <name evidence="5" type="ORF">GF339_15490</name>
</gene>
<dbReference type="InterPro" id="IPR003593">
    <property type="entry name" value="AAA+_ATPase"/>
</dbReference>
<dbReference type="Pfam" id="PF00005">
    <property type="entry name" value="ABC_tran"/>
    <property type="match status" value="1"/>
</dbReference>
<dbReference type="Pfam" id="PF17912">
    <property type="entry name" value="OB_MalK"/>
    <property type="match status" value="1"/>
</dbReference>
<keyword evidence="3 5" id="KW-0067">ATP-binding</keyword>
<evidence type="ECO:0000256" key="3">
    <source>
        <dbReference type="ARBA" id="ARBA00022840"/>
    </source>
</evidence>
<dbReference type="GO" id="GO:0016887">
    <property type="term" value="F:ATP hydrolysis activity"/>
    <property type="evidence" value="ECO:0007669"/>
    <property type="project" value="InterPro"/>
</dbReference>
<dbReference type="InterPro" id="IPR047641">
    <property type="entry name" value="ABC_transpr_MalK/UgpC-like"/>
</dbReference>
<evidence type="ECO:0000313" key="6">
    <source>
        <dbReference type="Proteomes" id="UP000649604"/>
    </source>
</evidence>
<dbReference type="PANTHER" id="PTHR43875:SF1">
    <property type="entry name" value="OSMOPROTECTIVE COMPOUNDS UPTAKE ATP-BINDING PROTEIN GGTA"/>
    <property type="match status" value="1"/>
</dbReference>
<organism evidence="5 6">
    <name type="scientific">candidate division KSB3 bacterium</name>
    <dbReference type="NCBI Taxonomy" id="2044937"/>
    <lineage>
        <taxon>Bacteria</taxon>
        <taxon>candidate division KSB3</taxon>
    </lineage>
</organism>
<dbReference type="InterPro" id="IPR008995">
    <property type="entry name" value="Mo/tungstate-bd_C_term_dom"/>
</dbReference>
<dbReference type="Gene3D" id="3.40.50.300">
    <property type="entry name" value="P-loop containing nucleotide triphosphate hydrolases"/>
    <property type="match status" value="1"/>
</dbReference>
<dbReference type="GO" id="GO:0055052">
    <property type="term" value="C:ATP-binding cassette (ABC) transporter complex, substrate-binding subunit-containing"/>
    <property type="evidence" value="ECO:0007669"/>
    <property type="project" value="TreeGrafter"/>
</dbReference>
<evidence type="ECO:0000259" key="4">
    <source>
        <dbReference type="PROSITE" id="PS50893"/>
    </source>
</evidence>
<sequence>MARIRIEQLKKYYGEVKAVDGIDLDIQDQEFVVFLGPSGCGKTTTLRCVAGLEAITAGSIFFDDREVHLLEPADRNIAMVFQFYALYPHMNAYKNVVFPLKAQNMPKAEIAQKVEWVADLLKIEPLLSRKISELADGDKQKVALARAIVREPEVLLLDEPLSALDERYREQMRMEFLKIQKSLNVTTVYVTHDQREAMTLADRIVVMQDGKIVDVGEPEKLYETPENVFSGYFIGSPGMNFIETTCQQDGTLRIEAAETPEVISVSEEVRQQTASYGRDTLMLGIRPEYLFFHHQTNSLTNFIKINLLNIEEIHQIRYGNFYLGEHLYKCMIADENVQPGTEGFASFEPEKVRFYHPDSGELLT</sequence>
<evidence type="ECO:0000256" key="1">
    <source>
        <dbReference type="ARBA" id="ARBA00022448"/>
    </source>
</evidence>
<dbReference type="InterPro" id="IPR040582">
    <property type="entry name" value="OB_MalK-like"/>
</dbReference>
<reference evidence="5" key="1">
    <citation type="submission" date="2019-11" db="EMBL/GenBank/DDBJ databases">
        <title>Microbial mats filling the niche in hypersaline microbial mats.</title>
        <authorList>
            <person name="Wong H.L."/>
            <person name="Macleod F.I."/>
            <person name="White R.A. III"/>
            <person name="Burns B.P."/>
        </authorList>
    </citation>
    <scope>NUCLEOTIDE SEQUENCE</scope>
    <source>
        <strain evidence="5">Rbin_158</strain>
    </source>
</reference>
<dbReference type="EMBL" id="WJJP01000506">
    <property type="protein sequence ID" value="MBD3325987.1"/>
    <property type="molecule type" value="Genomic_DNA"/>
</dbReference>
<keyword evidence="1" id="KW-0813">Transport</keyword>
<dbReference type="GO" id="GO:0140359">
    <property type="term" value="F:ABC-type transporter activity"/>
    <property type="evidence" value="ECO:0007669"/>
    <property type="project" value="InterPro"/>
</dbReference>
<comment type="caution">
    <text evidence="5">The sequence shown here is derived from an EMBL/GenBank/DDBJ whole genome shotgun (WGS) entry which is preliminary data.</text>
</comment>
<dbReference type="PROSITE" id="PS50893">
    <property type="entry name" value="ABC_TRANSPORTER_2"/>
    <property type="match status" value="1"/>
</dbReference>
<dbReference type="InterPro" id="IPR015855">
    <property type="entry name" value="ABC_transpr_MalK-like"/>
</dbReference>
<dbReference type="SUPFAM" id="SSF52540">
    <property type="entry name" value="P-loop containing nucleoside triphosphate hydrolases"/>
    <property type="match status" value="1"/>
</dbReference>
<evidence type="ECO:0000256" key="2">
    <source>
        <dbReference type="ARBA" id="ARBA00022741"/>
    </source>
</evidence>
<accession>A0A9D5JY61</accession>
<dbReference type="Gene3D" id="2.40.50.100">
    <property type="match status" value="1"/>
</dbReference>
<dbReference type="GO" id="GO:0008643">
    <property type="term" value="P:carbohydrate transport"/>
    <property type="evidence" value="ECO:0007669"/>
    <property type="project" value="InterPro"/>
</dbReference>
<protein>
    <submittedName>
        <fullName evidence="5">ATP-binding cassette domain-containing protein</fullName>
    </submittedName>
</protein>
<dbReference type="GO" id="GO:0005524">
    <property type="term" value="F:ATP binding"/>
    <property type="evidence" value="ECO:0007669"/>
    <property type="project" value="UniProtKB-KW"/>
</dbReference>
<evidence type="ECO:0000313" key="5">
    <source>
        <dbReference type="EMBL" id="MBD3325987.1"/>
    </source>
</evidence>
<dbReference type="SUPFAM" id="SSF50331">
    <property type="entry name" value="MOP-like"/>
    <property type="match status" value="1"/>
</dbReference>
<dbReference type="PANTHER" id="PTHR43875">
    <property type="entry name" value="MALTODEXTRIN IMPORT ATP-BINDING PROTEIN MSMX"/>
    <property type="match status" value="1"/>
</dbReference>
<dbReference type="SMART" id="SM00382">
    <property type="entry name" value="AAA"/>
    <property type="match status" value="1"/>
</dbReference>
<proteinExistence type="predicted"/>
<dbReference type="CDD" id="cd03301">
    <property type="entry name" value="ABC_MalK_N"/>
    <property type="match status" value="1"/>
</dbReference>